<dbReference type="AlphaFoldDB" id="A0AA92T1L5"/>
<reference evidence="3 4" key="1">
    <citation type="submission" date="2018-08" db="EMBL/GenBank/DDBJ databases">
        <title>A genome reference for cultivated species of the human gut microbiota.</title>
        <authorList>
            <person name="Zou Y."/>
            <person name="Xue W."/>
            <person name="Luo G."/>
        </authorList>
    </citation>
    <scope>NUCLEOTIDE SEQUENCE [LARGE SCALE GENOMIC DNA]</scope>
    <source>
        <strain evidence="2 4">AM42-23AC</strain>
        <strain evidence="1 3">OM06-11</strain>
    </source>
</reference>
<organism evidence="1 3">
    <name type="scientific">Segatella copri</name>
    <dbReference type="NCBI Taxonomy" id="165179"/>
    <lineage>
        <taxon>Bacteria</taxon>
        <taxon>Pseudomonadati</taxon>
        <taxon>Bacteroidota</taxon>
        <taxon>Bacteroidia</taxon>
        <taxon>Bacteroidales</taxon>
        <taxon>Prevotellaceae</taxon>
        <taxon>Segatella</taxon>
    </lineage>
</organism>
<dbReference type="EMBL" id="QSUC01000044">
    <property type="protein sequence ID" value="RGN05265.1"/>
    <property type="molecule type" value="Genomic_DNA"/>
</dbReference>
<sequence>MGSHDNKETFIKEGQTPIPENVKDWGIEEEEKTVVEKEIQRISLQLDKVFDLKNQQATSRLELENLKLEWTHFKSNHNISERV</sequence>
<gene>
    <name evidence="2" type="ORF">DW916_13970</name>
    <name evidence="1" type="ORF">DXB80_12415</name>
</gene>
<name>A0AA92T1L5_9BACT</name>
<dbReference type="Proteomes" id="UP000261245">
    <property type="component" value="Unassembled WGS sequence"/>
</dbReference>
<comment type="caution">
    <text evidence="1">The sequence shown here is derived from an EMBL/GenBank/DDBJ whole genome shotgun (WGS) entry which is preliminary data.</text>
</comment>
<accession>A0AA92T1L5</accession>
<proteinExistence type="predicted"/>
<dbReference type="EMBL" id="QSFW01000038">
    <property type="protein sequence ID" value="RHA82832.1"/>
    <property type="molecule type" value="Genomic_DNA"/>
</dbReference>
<evidence type="ECO:0000313" key="2">
    <source>
        <dbReference type="EMBL" id="RHA82832.1"/>
    </source>
</evidence>
<evidence type="ECO:0000313" key="1">
    <source>
        <dbReference type="EMBL" id="RGN05265.1"/>
    </source>
</evidence>
<dbReference type="RefSeq" id="WP_117729114.1">
    <property type="nucleotide sequence ID" value="NZ_JBALKV010000010.1"/>
</dbReference>
<evidence type="ECO:0000313" key="4">
    <source>
        <dbReference type="Proteomes" id="UP000284990"/>
    </source>
</evidence>
<dbReference type="Proteomes" id="UP000284990">
    <property type="component" value="Unassembled WGS sequence"/>
</dbReference>
<evidence type="ECO:0000313" key="3">
    <source>
        <dbReference type="Proteomes" id="UP000261245"/>
    </source>
</evidence>
<protein>
    <submittedName>
        <fullName evidence="1">Uncharacterized protein</fullName>
    </submittedName>
</protein>